<keyword evidence="3" id="KW-0067">ATP-binding</keyword>
<feature type="region of interest" description="Disordered" evidence="4">
    <location>
        <begin position="1"/>
        <end position="21"/>
    </location>
</feature>
<keyword evidence="1" id="KW-0547">Nucleotide-binding</keyword>
<dbReference type="InterPro" id="IPR014013">
    <property type="entry name" value="Helic_SF1/SF2_ATP-bd_DinG/Rad3"/>
</dbReference>
<reference evidence="7" key="1">
    <citation type="submission" date="2022-11" db="UniProtKB">
        <authorList>
            <consortium name="WormBaseParasite"/>
        </authorList>
    </citation>
    <scope>IDENTIFICATION</scope>
</reference>
<evidence type="ECO:0000256" key="3">
    <source>
        <dbReference type="ARBA" id="ARBA00022840"/>
    </source>
</evidence>
<dbReference type="WBParaSite" id="Gr19_v10_g10778.t1">
    <property type="protein sequence ID" value="Gr19_v10_g10778.t1"/>
    <property type="gene ID" value="Gr19_v10_g10778"/>
</dbReference>
<keyword evidence="2" id="KW-0378">Hydrolase</keyword>
<dbReference type="Gene3D" id="3.40.50.300">
    <property type="entry name" value="P-loop containing nucleotide triphosphate hydrolases"/>
    <property type="match status" value="1"/>
</dbReference>
<evidence type="ECO:0000259" key="5">
    <source>
        <dbReference type="PROSITE" id="PS51193"/>
    </source>
</evidence>
<dbReference type="InterPro" id="IPR045028">
    <property type="entry name" value="DinG/Rad3-like"/>
</dbReference>
<evidence type="ECO:0000256" key="2">
    <source>
        <dbReference type="ARBA" id="ARBA00022801"/>
    </source>
</evidence>
<evidence type="ECO:0000313" key="6">
    <source>
        <dbReference type="Proteomes" id="UP000887572"/>
    </source>
</evidence>
<accession>A0A914GU32</accession>
<dbReference type="PANTHER" id="PTHR11472:SF41">
    <property type="entry name" value="ATP-DEPENDENT DNA HELICASE DDX11-RELATED"/>
    <property type="match status" value="1"/>
</dbReference>
<dbReference type="GO" id="GO:0003678">
    <property type="term" value="F:DNA helicase activity"/>
    <property type="evidence" value="ECO:0007669"/>
    <property type="project" value="TreeGrafter"/>
</dbReference>
<organism evidence="6 7">
    <name type="scientific">Globodera rostochiensis</name>
    <name type="common">Golden nematode worm</name>
    <name type="synonym">Heterodera rostochiensis</name>
    <dbReference type="NCBI Taxonomy" id="31243"/>
    <lineage>
        <taxon>Eukaryota</taxon>
        <taxon>Metazoa</taxon>
        <taxon>Ecdysozoa</taxon>
        <taxon>Nematoda</taxon>
        <taxon>Chromadorea</taxon>
        <taxon>Rhabditida</taxon>
        <taxon>Tylenchina</taxon>
        <taxon>Tylenchomorpha</taxon>
        <taxon>Tylenchoidea</taxon>
        <taxon>Heteroderidae</taxon>
        <taxon>Heteroderinae</taxon>
        <taxon>Globodera</taxon>
    </lineage>
</organism>
<keyword evidence="6" id="KW-1185">Reference proteome</keyword>
<proteinExistence type="predicted"/>
<dbReference type="SUPFAM" id="SSF52540">
    <property type="entry name" value="P-loop containing nucleoside triphosphate hydrolases"/>
    <property type="match status" value="1"/>
</dbReference>
<dbReference type="InterPro" id="IPR027417">
    <property type="entry name" value="P-loop_NTPase"/>
</dbReference>
<name>A0A914GU32_GLORO</name>
<dbReference type="GO" id="GO:0005634">
    <property type="term" value="C:nucleus"/>
    <property type="evidence" value="ECO:0007669"/>
    <property type="project" value="TreeGrafter"/>
</dbReference>
<evidence type="ECO:0000313" key="7">
    <source>
        <dbReference type="WBParaSite" id="Gr19_v10_g10778.t1"/>
    </source>
</evidence>
<evidence type="ECO:0000256" key="1">
    <source>
        <dbReference type="ARBA" id="ARBA00022741"/>
    </source>
</evidence>
<feature type="domain" description="Helicase ATP-binding" evidence="5">
    <location>
        <begin position="14"/>
        <end position="106"/>
    </location>
</feature>
<dbReference type="GO" id="GO:0016787">
    <property type="term" value="F:hydrolase activity"/>
    <property type="evidence" value="ECO:0007669"/>
    <property type="project" value="UniProtKB-KW"/>
</dbReference>
<sequence length="106" mass="12113">MDKDGHQREQQQNNGATFGFPFKPYDIQSRLMRTMYDAIERRRVAILESPTGTGKSLSAICAALSWLEDDERRQREQCQQKAEALGQRIRSESSVLLPFGLIVLNI</sequence>
<dbReference type="PROSITE" id="PS51193">
    <property type="entry name" value="HELICASE_ATP_BIND_2"/>
    <property type="match status" value="1"/>
</dbReference>
<dbReference type="GO" id="GO:0005524">
    <property type="term" value="F:ATP binding"/>
    <property type="evidence" value="ECO:0007669"/>
    <property type="project" value="UniProtKB-KW"/>
</dbReference>
<protein>
    <submittedName>
        <fullName evidence="7">Helicase ATP-binding domain-containing protein</fullName>
    </submittedName>
</protein>
<dbReference type="AlphaFoldDB" id="A0A914GU32"/>
<evidence type="ECO:0000256" key="4">
    <source>
        <dbReference type="SAM" id="MobiDB-lite"/>
    </source>
</evidence>
<dbReference type="GO" id="GO:0034085">
    <property type="term" value="P:establishment of sister chromatid cohesion"/>
    <property type="evidence" value="ECO:0007669"/>
    <property type="project" value="TreeGrafter"/>
</dbReference>
<dbReference type="PANTHER" id="PTHR11472">
    <property type="entry name" value="DNA REPAIR DEAD HELICASE RAD3/XP-D SUBFAMILY MEMBER"/>
    <property type="match status" value="1"/>
</dbReference>
<dbReference type="Proteomes" id="UP000887572">
    <property type="component" value="Unplaced"/>
</dbReference>